<dbReference type="AlphaFoldDB" id="A0A1L9VFP0"/>
<evidence type="ECO:0000313" key="1">
    <source>
        <dbReference type="EMBL" id="OJJ82719.1"/>
    </source>
</evidence>
<dbReference type="GeneID" id="34458563"/>
<protein>
    <submittedName>
        <fullName evidence="1">Uncharacterized protein</fullName>
    </submittedName>
</protein>
<feature type="non-terminal residue" evidence="1">
    <location>
        <position position="159"/>
    </location>
</feature>
<dbReference type="EMBL" id="KV878901">
    <property type="protein sequence ID" value="OJJ82719.1"/>
    <property type="molecule type" value="Genomic_DNA"/>
</dbReference>
<gene>
    <name evidence="1" type="ORF">ASPGLDRAFT_152353</name>
</gene>
<keyword evidence="2" id="KW-1185">Reference proteome</keyword>
<dbReference type="OrthoDB" id="4476908at2759"/>
<accession>A0A1L9VFP0</accession>
<dbReference type="VEuPathDB" id="FungiDB:ASPGLDRAFT_152353"/>
<sequence>MIVKLPSRVLQVATLLFHDAITESAAAMGIARLFDPIGSATCEDRPYMKEPDASYIPVNLQGRSDKWPTVVVESGFLKTIRRLRVDAEWWLVRSAGDVKVVIIIAVKRDEPEIIIENWIADGNGPTCQQEIVISRTGQVITVLGAPLTITHEELLLQLN</sequence>
<proteinExistence type="predicted"/>
<name>A0A1L9VFP0_ASPGL</name>
<evidence type="ECO:0000313" key="2">
    <source>
        <dbReference type="Proteomes" id="UP000184300"/>
    </source>
</evidence>
<dbReference type="Proteomes" id="UP000184300">
    <property type="component" value="Unassembled WGS sequence"/>
</dbReference>
<dbReference type="RefSeq" id="XP_022399417.1">
    <property type="nucleotide sequence ID" value="XM_022542302.1"/>
</dbReference>
<reference evidence="2" key="1">
    <citation type="journal article" date="2017" name="Genome Biol.">
        <title>Comparative genomics reveals high biological diversity and specific adaptations in the industrially and medically important fungal genus Aspergillus.</title>
        <authorList>
            <person name="de Vries R.P."/>
            <person name="Riley R."/>
            <person name="Wiebenga A."/>
            <person name="Aguilar-Osorio G."/>
            <person name="Amillis S."/>
            <person name="Uchima C.A."/>
            <person name="Anderluh G."/>
            <person name="Asadollahi M."/>
            <person name="Askin M."/>
            <person name="Barry K."/>
            <person name="Battaglia E."/>
            <person name="Bayram O."/>
            <person name="Benocci T."/>
            <person name="Braus-Stromeyer S.A."/>
            <person name="Caldana C."/>
            <person name="Canovas D."/>
            <person name="Cerqueira G.C."/>
            <person name="Chen F."/>
            <person name="Chen W."/>
            <person name="Choi C."/>
            <person name="Clum A."/>
            <person name="Dos Santos R.A."/>
            <person name="Damasio A.R."/>
            <person name="Diallinas G."/>
            <person name="Emri T."/>
            <person name="Fekete E."/>
            <person name="Flipphi M."/>
            <person name="Freyberg S."/>
            <person name="Gallo A."/>
            <person name="Gournas C."/>
            <person name="Habgood R."/>
            <person name="Hainaut M."/>
            <person name="Harispe M.L."/>
            <person name="Henrissat B."/>
            <person name="Hilden K.S."/>
            <person name="Hope R."/>
            <person name="Hossain A."/>
            <person name="Karabika E."/>
            <person name="Karaffa L."/>
            <person name="Karanyi Z."/>
            <person name="Krasevec N."/>
            <person name="Kuo A."/>
            <person name="Kusch H."/>
            <person name="LaButti K."/>
            <person name="Lagendijk E.L."/>
            <person name="Lapidus A."/>
            <person name="Levasseur A."/>
            <person name="Lindquist E."/>
            <person name="Lipzen A."/>
            <person name="Logrieco A.F."/>
            <person name="MacCabe A."/>
            <person name="Maekelae M.R."/>
            <person name="Malavazi I."/>
            <person name="Melin P."/>
            <person name="Meyer V."/>
            <person name="Mielnichuk N."/>
            <person name="Miskei M."/>
            <person name="Molnar A.P."/>
            <person name="Mule G."/>
            <person name="Ngan C.Y."/>
            <person name="Orejas M."/>
            <person name="Orosz E."/>
            <person name="Ouedraogo J.P."/>
            <person name="Overkamp K.M."/>
            <person name="Park H.-S."/>
            <person name="Perrone G."/>
            <person name="Piumi F."/>
            <person name="Punt P.J."/>
            <person name="Ram A.F."/>
            <person name="Ramon A."/>
            <person name="Rauscher S."/>
            <person name="Record E."/>
            <person name="Riano-Pachon D.M."/>
            <person name="Robert V."/>
            <person name="Roehrig J."/>
            <person name="Ruller R."/>
            <person name="Salamov A."/>
            <person name="Salih N.S."/>
            <person name="Samson R.A."/>
            <person name="Sandor E."/>
            <person name="Sanguinetti M."/>
            <person name="Schuetze T."/>
            <person name="Sepcic K."/>
            <person name="Shelest E."/>
            <person name="Sherlock G."/>
            <person name="Sophianopoulou V."/>
            <person name="Squina F.M."/>
            <person name="Sun H."/>
            <person name="Susca A."/>
            <person name="Todd R.B."/>
            <person name="Tsang A."/>
            <person name="Unkles S.E."/>
            <person name="van de Wiele N."/>
            <person name="van Rossen-Uffink D."/>
            <person name="Oliveira J.V."/>
            <person name="Vesth T.C."/>
            <person name="Visser J."/>
            <person name="Yu J.-H."/>
            <person name="Zhou M."/>
            <person name="Andersen M.R."/>
            <person name="Archer D.B."/>
            <person name="Baker S.E."/>
            <person name="Benoit I."/>
            <person name="Brakhage A.A."/>
            <person name="Braus G.H."/>
            <person name="Fischer R."/>
            <person name="Frisvad J.C."/>
            <person name="Goldman G.H."/>
            <person name="Houbraken J."/>
            <person name="Oakley B."/>
            <person name="Pocsi I."/>
            <person name="Scazzocchio C."/>
            <person name="Seiboth B."/>
            <person name="vanKuyk P.A."/>
            <person name="Wortman J."/>
            <person name="Dyer P.S."/>
            <person name="Grigoriev I.V."/>
        </authorList>
    </citation>
    <scope>NUCLEOTIDE SEQUENCE [LARGE SCALE GENOMIC DNA]</scope>
    <source>
        <strain evidence="2">CBS 516.65</strain>
    </source>
</reference>
<organism evidence="1 2">
    <name type="scientific">Aspergillus glaucus CBS 516.65</name>
    <dbReference type="NCBI Taxonomy" id="1160497"/>
    <lineage>
        <taxon>Eukaryota</taxon>
        <taxon>Fungi</taxon>
        <taxon>Dikarya</taxon>
        <taxon>Ascomycota</taxon>
        <taxon>Pezizomycotina</taxon>
        <taxon>Eurotiomycetes</taxon>
        <taxon>Eurotiomycetidae</taxon>
        <taxon>Eurotiales</taxon>
        <taxon>Aspergillaceae</taxon>
        <taxon>Aspergillus</taxon>
        <taxon>Aspergillus subgen. Aspergillus</taxon>
    </lineage>
</organism>